<feature type="signal peptide" evidence="2">
    <location>
        <begin position="1"/>
        <end position="21"/>
    </location>
</feature>
<evidence type="ECO:0000313" key="6">
    <source>
        <dbReference type="Proteomes" id="UP000183090"/>
    </source>
</evidence>
<dbReference type="KEGG" id="shv:AAT16_08495"/>
<reference evidence="5" key="2">
    <citation type="submission" date="2015-04" db="EMBL/GenBank/DDBJ databases">
        <title>Complete genome sequence of Salinicoccus halodurans strain H3B36, isolated from the Qaidam basin of China.</title>
        <authorList>
            <person name="Ma Y."/>
            <person name="Jiang K."/>
            <person name="Xue Y."/>
        </authorList>
    </citation>
    <scope>NUCLEOTIDE SEQUENCE [LARGE SCALE GENOMIC DNA]</scope>
    <source>
        <strain evidence="5">H3B36</strain>
    </source>
</reference>
<reference evidence="4 6" key="3">
    <citation type="submission" date="2016-10" db="EMBL/GenBank/DDBJ databases">
        <authorList>
            <person name="Varghese N."/>
            <person name="Submissions S."/>
        </authorList>
    </citation>
    <scope>NUCLEOTIDE SEQUENCE [LARGE SCALE GENOMIC DNA]</scope>
    <source>
        <strain evidence="4 6">CGMCC 1.6501</strain>
    </source>
</reference>
<dbReference type="OrthoDB" id="2418259at2"/>
<dbReference type="Proteomes" id="UP000183090">
    <property type="component" value="Unassembled WGS sequence"/>
</dbReference>
<feature type="region of interest" description="Disordered" evidence="1">
    <location>
        <begin position="22"/>
        <end position="49"/>
    </location>
</feature>
<name>A0A0F7HLQ2_9STAP</name>
<evidence type="ECO:0000256" key="1">
    <source>
        <dbReference type="SAM" id="MobiDB-lite"/>
    </source>
</evidence>
<gene>
    <name evidence="3" type="ORF">AAT16_08495</name>
    <name evidence="4" type="ORF">SAMN05216235_2596</name>
</gene>
<sequence length="138" mass="15445">MKKLILVPAIALLLSACSNDAESEDKNEGHEEAHSHEDNAEETHNHSSVLDMEFTYGNNELSVALTEEEEPYEADRVRFEVVHPEDEDATVWLNTENEGKGSYTADASELEPGSYEVVIHVNGPEELHEHTSENIEVE</sequence>
<dbReference type="Pfam" id="PF05751">
    <property type="entry name" value="FixH"/>
    <property type="match status" value="1"/>
</dbReference>
<dbReference type="Proteomes" id="UP000034029">
    <property type="component" value="Chromosome"/>
</dbReference>
<organism evidence="4 6">
    <name type="scientific">Salinicoccus halodurans</name>
    <dbReference type="NCBI Taxonomy" id="407035"/>
    <lineage>
        <taxon>Bacteria</taxon>
        <taxon>Bacillati</taxon>
        <taxon>Bacillota</taxon>
        <taxon>Bacilli</taxon>
        <taxon>Bacillales</taxon>
        <taxon>Staphylococcaceae</taxon>
        <taxon>Salinicoccus</taxon>
    </lineage>
</organism>
<feature type="compositionally biased region" description="Basic and acidic residues" evidence="1">
    <location>
        <begin position="24"/>
        <end position="45"/>
    </location>
</feature>
<accession>A0A0F7HLQ2</accession>
<dbReference type="PROSITE" id="PS51257">
    <property type="entry name" value="PROKAR_LIPOPROTEIN"/>
    <property type="match status" value="1"/>
</dbReference>
<evidence type="ECO:0000313" key="4">
    <source>
        <dbReference type="EMBL" id="SFK93772.1"/>
    </source>
</evidence>
<keyword evidence="2" id="KW-0732">Signal</keyword>
<keyword evidence="5" id="KW-1185">Reference proteome</keyword>
<dbReference type="EMBL" id="CP011366">
    <property type="protein sequence ID" value="AKG74268.1"/>
    <property type="molecule type" value="Genomic_DNA"/>
</dbReference>
<evidence type="ECO:0000256" key="2">
    <source>
        <dbReference type="SAM" id="SignalP"/>
    </source>
</evidence>
<evidence type="ECO:0000313" key="3">
    <source>
        <dbReference type="EMBL" id="AKG74268.1"/>
    </source>
</evidence>
<proteinExistence type="predicted"/>
<dbReference type="InterPro" id="IPR008620">
    <property type="entry name" value="FixH"/>
</dbReference>
<protein>
    <submittedName>
        <fullName evidence="4">FixH protein</fullName>
    </submittedName>
</protein>
<feature type="chain" id="PRO_5043691280" evidence="2">
    <location>
        <begin position="22"/>
        <end position="138"/>
    </location>
</feature>
<dbReference type="RefSeq" id="WP_046790450.1">
    <property type="nucleotide sequence ID" value="NZ_CP011366.1"/>
</dbReference>
<reference evidence="3 5" key="1">
    <citation type="journal article" date="2015" name="Int. J. Syst. Evol. Microbiol.">
        <title>Complete genome sequence of Salinicoccus halodurans H3B36, isolated from the Qaidam Basin in China.</title>
        <authorList>
            <person name="Jiang K."/>
            <person name="Xue Y."/>
            <person name="Ma Y."/>
        </authorList>
    </citation>
    <scope>NUCLEOTIDE SEQUENCE [LARGE SCALE GENOMIC DNA]</scope>
    <source>
        <strain evidence="3 5">H3B36</strain>
    </source>
</reference>
<dbReference type="AlphaFoldDB" id="A0A0F7HLQ2"/>
<dbReference type="EMBL" id="FOTB01000006">
    <property type="protein sequence ID" value="SFK93772.1"/>
    <property type="molecule type" value="Genomic_DNA"/>
</dbReference>
<evidence type="ECO:0000313" key="5">
    <source>
        <dbReference type="Proteomes" id="UP000034029"/>
    </source>
</evidence>